<dbReference type="Proteomes" id="UP000245921">
    <property type="component" value="Unassembled WGS sequence"/>
</dbReference>
<dbReference type="PANTHER" id="PTHR35787">
    <property type="entry name" value="GLYCEROL UPTAKE OPERON ANTITERMINATOR REGULATORY PROTEIN"/>
    <property type="match status" value="1"/>
</dbReference>
<dbReference type="InterPro" id="IPR006699">
    <property type="entry name" value="GlpP"/>
</dbReference>
<name>A0AA45C4I0_9BACT</name>
<dbReference type="EMBL" id="QGGI01000034">
    <property type="protein sequence ID" value="PWJ85517.1"/>
    <property type="molecule type" value="Genomic_DNA"/>
</dbReference>
<protein>
    <submittedName>
        <fullName evidence="1">Glycerol uptake operon antiterminator</fullName>
    </submittedName>
</protein>
<dbReference type="SUPFAM" id="SSF110391">
    <property type="entry name" value="GlpP-like"/>
    <property type="match status" value="1"/>
</dbReference>
<organism evidence="1 2">
    <name type="scientific">Oceanotoga teriensis</name>
    <dbReference type="NCBI Taxonomy" id="515440"/>
    <lineage>
        <taxon>Bacteria</taxon>
        <taxon>Thermotogati</taxon>
        <taxon>Thermotogota</taxon>
        <taxon>Thermotogae</taxon>
        <taxon>Petrotogales</taxon>
        <taxon>Petrotogaceae</taxon>
        <taxon>Oceanotoga</taxon>
    </lineage>
</organism>
<dbReference type="GO" id="GO:0006355">
    <property type="term" value="P:regulation of DNA-templated transcription"/>
    <property type="evidence" value="ECO:0007669"/>
    <property type="project" value="InterPro"/>
</dbReference>
<accession>A0AA45C4I0</accession>
<dbReference type="PANTHER" id="PTHR35787:SF1">
    <property type="entry name" value="GLYCEROL UPTAKE OPERON ANTITERMINATOR REGULATORY PROTEIN"/>
    <property type="match status" value="1"/>
</dbReference>
<evidence type="ECO:0000313" key="2">
    <source>
        <dbReference type="Proteomes" id="UP000245921"/>
    </source>
</evidence>
<keyword evidence="2" id="KW-1185">Reference proteome</keyword>
<sequence>MIFFKKNTVIPAVRDINDYDEALNSKMASIFLLGGSLVELKDLHERAKEYGKKLIVNVDLVSGIAIDKKGIEYLKKNDMCDGIISTRNTVIQAAKKFDFFTIQRVFLIDSSSLNALKNVIINTKPDMIEILPSVAAPFFLEIYKNINTKIIAGGLIRNKEEINELFSNGVYAVSTSKKDLWK</sequence>
<dbReference type="GO" id="GO:0006071">
    <property type="term" value="P:glycerol metabolic process"/>
    <property type="evidence" value="ECO:0007669"/>
    <property type="project" value="InterPro"/>
</dbReference>
<comment type="caution">
    <text evidence="1">The sequence shown here is derived from an EMBL/GenBank/DDBJ whole genome shotgun (WGS) entry which is preliminary data.</text>
</comment>
<reference evidence="1 2" key="1">
    <citation type="submission" date="2018-05" db="EMBL/GenBank/DDBJ databases">
        <title>Genomic Encyclopedia of Type Strains, Phase IV (KMG-IV): sequencing the most valuable type-strain genomes for metagenomic binning, comparative biology and taxonomic classification.</title>
        <authorList>
            <person name="Goeker M."/>
        </authorList>
    </citation>
    <scope>NUCLEOTIDE SEQUENCE [LARGE SCALE GENOMIC DNA]</scope>
    <source>
        <strain evidence="1 2">DSM 24906</strain>
    </source>
</reference>
<dbReference type="Gene3D" id="3.20.20.70">
    <property type="entry name" value="Aldolase class I"/>
    <property type="match status" value="1"/>
</dbReference>
<evidence type="ECO:0000313" key="1">
    <source>
        <dbReference type="EMBL" id="PWJ85517.1"/>
    </source>
</evidence>
<proteinExistence type="predicted"/>
<dbReference type="RefSeq" id="WP_109606659.1">
    <property type="nucleotide sequence ID" value="NZ_JAMHJO010000002.1"/>
</dbReference>
<dbReference type="InterPro" id="IPR013785">
    <property type="entry name" value="Aldolase_TIM"/>
</dbReference>
<dbReference type="Pfam" id="PF04309">
    <property type="entry name" value="G3P_antiterm"/>
    <property type="match status" value="1"/>
</dbReference>
<dbReference type="AlphaFoldDB" id="A0AA45C4I0"/>
<gene>
    <name evidence="1" type="ORF">C7380_1349</name>
</gene>
<dbReference type="PIRSF" id="PIRSF016897">
    <property type="entry name" value="GlpP"/>
    <property type="match status" value="1"/>
</dbReference>